<organism evidence="2 3">
    <name type="scientific">Mycena venus</name>
    <dbReference type="NCBI Taxonomy" id="2733690"/>
    <lineage>
        <taxon>Eukaryota</taxon>
        <taxon>Fungi</taxon>
        <taxon>Dikarya</taxon>
        <taxon>Basidiomycota</taxon>
        <taxon>Agaricomycotina</taxon>
        <taxon>Agaricomycetes</taxon>
        <taxon>Agaricomycetidae</taxon>
        <taxon>Agaricales</taxon>
        <taxon>Marasmiineae</taxon>
        <taxon>Mycenaceae</taxon>
        <taxon>Mycena</taxon>
    </lineage>
</organism>
<dbReference type="Pfam" id="PF13424">
    <property type="entry name" value="TPR_12"/>
    <property type="match status" value="2"/>
</dbReference>
<feature type="region of interest" description="Disordered" evidence="1">
    <location>
        <begin position="364"/>
        <end position="417"/>
    </location>
</feature>
<proteinExistence type="predicted"/>
<evidence type="ECO:0000313" key="2">
    <source>
        <dbReference type="EMBL" id="KAF7334934.1"/>
    </source>
</evidence>
<name>A0A8H6X659_9AGAR</name>
<dbReference type="OrthoDB" id="771227at2759"/>
<keyword evidence="3" id="KW-1185">Reference proteome</keyword>
<evidence type="ECO:0008006" key="4">
    <source>
        <dbReference type="Google" id="ProtNLM"/>
    </source>
</evidence>
<dbReference type="Pfam" id="PF13374">
    <property type="entry name" value="TPR_10"/>
    <property type="match status" value="2"/>
</dbReference>
<dbReference type="AlphaFoldDB" id="A0A8H6X659"/>
<comment type="caution">
    <text evidence="2">The sequence shown here is derived from an EMBL/GenBank/DDBJ whole genome shotgun (WGS) entry which is preliminary data.</text>
</comment>
<reference evidence="2" key="1">
    <citation type="submission" date="2020-05" db="EMBL/GenBank/DDBJ databases">
        <title>Mycena genomes resolve the evolution of fungal bioluminescence.</title>
        <authorList>
            <person name="Tsai I.J."/>
        </authorList>
    </citation>
    <scope>NUCLEOTIDE SEQUENCE</scope>
    <source>
        <strain evidence="2">CCC161011</strain>
    </source>
</reference>
<dbReference type="SMART" id="SM00028">
    <property type="entry name" value="TPR"/>
    <property type="match status" value="5"/>
</dbReference>
<dbReference type="Proteomes" id="UP000620124">
    <property type="component" value="Unassembled WGS sequence"/>
</dbReference>
<dbReference type="SUPFAM" id="SSF48452">
    <property type="entry name" value="TPR-like"/>
    <property type="match status" value="2"/>
</dbReference>
<dbReference type="PANTHER" id="PTHR46082:SF11">
    <property type="entry name" value="AAA+ ATPASE DOMAIN-CONTAINING PROTEIN-RELATED"/>
    <property type="match status" value="1"/>
</dbReference>
<evidence type="ECO:0000256" key="1">
    <source>
        <dbReference type="SAM" id="MobiDB-lite"/>
    </source>
</evidence>
<sequence length="794" mass="89087">MASSLALIPWNQPDANQAVATIHGNSRPNGGRWALVLKAILSPSPGRTLDRMYTSLGDILERQANRAAYTLGHGPHVVANKIKVYFGNSEERVQRLELLRSSVPPKLEKKCLKLMKYTQPTESADTQCRAFKDVVHLVTLFPGLRVIFLRAKFLEGQTSVDAITALYNRDFVAINAEWEFWRTFAAGCLSDSDIGAMLEERRICELAICDEGLSLVERLLIESNSSLCYEMFRMLNDMGVDILTLGSMDESEPQFDYEGIDLLATVILDGLSTWCSTLDRGDWALQAWWNNYRQFVQLLRMPRAAELLPQSSGRAASIQDLLPTSYQDAKLNVTVDGENIKGTAPHTRHDTPLADLHCRNNSTTSVHTKISDQDDAQDLDSDLKDCGDAHSTDSGVPSENGTHVLSAPEKEGYDSETQFDDAQDVQDFECKKDISQGSNWNGNSNRADSDMTRIAGPERLENSIPHPSLEVWRREAEDRKIILHQLQLELGEDRPETLEAMENLASTQYKLGDYRSARDFKLRVVVLEKRRIVLGEDHPDTVTTMENLGTTYERLGDFKHAESLLIQVLEKRREVQGEENPQTLWTMGKLASTYRNLGRFKEAEKLQVQVLKKQREAVGEDHPDTLDTMSNLANACCQSGQLNEAEILLIQVLKTRKEILGEAHPDTLRTMGYLGVTYLDSGRLHAAEELLVAAVGKQRTVLGEDHPDTLRTMGNLVWTYHSQGQFERAQELGVVVLKKKKRQILGDDHPSTKWTMRSLVTAYRSLNKVLDAEELEALLGGWTPNVDTSGIDLP</sequence>
<accession>A0A8H6X659</accession>
<dbReference type="EMBL" id="JACAZI010000025">
    <property type="protein sequence ID" value="KAF7334934.1"/>
    <property type="molecule type" value="Genomic_DNA"/>
</dbReference>
<gene>
    <name evidence="2" type="ORF">MVEN_02243100</name>
</gene>
<dbReference type="InterPro" id="IPR053137">
    <property type="entry name" value="NLR-like"/>
</dbReference>
<protein>
    <recommendedName>
        <fullName evidence="4">Kinesin light chain</fullName>
    </recommendedName>
</protein>
<dbReference type="Gene3D" id="1.25.40.10">
    <property type="entry name" value="Tetratricopeptide repeat domain"/>
    <property type="match status" value="2"/>
</dbReference>
<evidence type="ECO:0000313" key="3">
    <source>
        <dbReference type="Proteomes" id="UP000620124"/>
    </source>
</evidence>
<dbReference type="InterPro" id="IPR019734">
    <property type="entry name" value="TPR_rpt"/>
</dbReference>
<feature type="compositionally biased region" description="Polar residues" evidence="1">
    <location>
        <begin position="392"/>
        <end position="403"/>
    </location>
</feature>
<dbReference type="PANTHER" id="PTHR46082">
    <property type="entry name" value="ATP/GTP-BINDING PROTEIN-RELATED"/>
    <property type="match status" value="1"/>
</dbReference>
<feature type="compositionally biased region" description="Basic and acidic residues" evidence="1">
    <location>
        <begin position="381"/>
        <end position="391"/>
    </location>
</feature>
<dbReference type="InterPro" id="IPR011990">
    <property type="entry name" value="TPR-like_helical_dom_sf"/>
</dbReference>